<evidence type="ECO:0000259" key="10">
    <source>
        <dbReference type="Pfam" id="PF01431"/>
    </source>
</evidence>
<keyword evidence="5" id="KW-0378">Hydrolase</keyword>
<organism evidence="12 13">
    <name type="scientific">Scleromatobacter humisilvae</name>
    <dbReference type="NCBI Taxonomy" id="2897159"/>
    <lineage>
        <taxon>Bacteria</taxon>
        <taxon>Pseudomonadati</taxon>
        <taxon>Pseudomonadota</taxon>
        <taxon>Betaproteobacteria</taxon>
        <taxon>Burkholderiales</taxon>
        <taxon>Sphaerotilaceae</taxon>
        <taxon>Scleromatobacter</taxon>
    </lineage>
</organism>
<evidence type="ECO:0000256" key="9">
    <source>
        <dbReference type="SAM" id="SignalP"/>
    </source>
</evidence>
<feature type="compositionally biased region" description="Low complexity" evidence="8">
    <location>
        <begin position="32"/>
        <end position="41"/>
    </location>
</feature>
<feature type="chain" id="PRO_5040955118" evidence="9">
    <location>
        <begin position="25"/>
        <end position="690"/>
    </location>
</feature>
<dbReference type="GO" id="GO:0046872">
    <property type="term" value="F:metal ion binding"/>
    <property type="evidence" value="ECO:0007669"/>
    <property type="project" value="UniProtKB-KW"/>
</dbReference>
<dbReference type="RefSeq" id="WP_275685100.1">
    <property type="nucleotide sequence ID" value="NZ_JAJLJH010000011.1"/>
</dbReference>
<dbReference type="InterPro" id="IPR018497">
    <property type="entry name" value="Peptidase_M13_C"/>
</dbReference>
<evidence type="ECO:0000313" key="13">
    <source>
        <dbReference type="Proteomes" id="UP001139353"/>
    </source>
</evidence>
<comment type="cofactor">
    <cofactor evidence="1">
        <name>Zn(2+)</name>
        <dbReference type="ChEBI" id="CHEBI:29105"/>
    </cofactor>
</comment>
<evidence type="ECO:0000256" key="1">
    <source>
        <dbReference type="ARBA" id="ARBA00001947"/>
    </source>
</evidence>
<dbReference type="CDD" id="cd08662">
    <property type="entry name" value="M13"/>
    <property type="match status" value="1"/>
</dbReference>
<dbReference type="EMBL" id="JAJLJH010000011">
    <property type="protein sequence ID" value="MCK9689057.1"/>
    <property type="molecule type" value="Genomic_DNA"/>
</dbReference>
<comment type="similarity">
    <text evidence="2">Belongs to the peptidase M13 family.</text>
</comment>
<dbReference type="Gene3D" id="3.40.390.10">
    <property type="entry name" value="Collagenase (Catalytic Domain)"/>
    <property type="match status" value="1"/>
</dbReference>
<evidence type="ECO:0000256" key="7">
    <source>
        <dbReference type="ARBA" id="ARBA00023049"/>
    </source>
</evidence>
<dbReference type="InterPro" id="IPR000718">
    <property type="entry name" value="Peptidase_M13"/>
</dbReference>
<name>A0A9X2C299_9BURK</name>
<keyword evidence="6" id="KW-0862">Zinc</keyword>
<proteinExistence type="inferred from homology"/>
<feature type="signal peptide" evidence="9">
    <location>
        <begin position="1"/>
        <end position="24"/>
    </location>
</feature>
<evidence type="ECO:0000256" key="4">
    <source>
        <dbReference type="ARBA" id="ARBA00022723"/>
    </source>
</evidence>
<evidence type="ECO:0000256" key="3">
    <source>
        <dbReference type="ARBA" id="ARBA00022670"/>
    </source>
</evidence>
<dbReference type="GO" id="GO:0004222">
    <property type="term" value="F:metalloendopeptidase activity"/>
    <property type="evidence" value="ECO:0007669"/>
    <property type="project" value="InterPro"/>
</dbReference>
<reference evidence="12" key="1">
    <citation type="submission" date="2021-11" db="EMBL/GenBank/DDBJ databases">
        <title>BS-T2-15 a new species belonging to the Comamonadaceae family isolated from the soil of a French oak forest.</title>
        <authorList>
            <person name="Mieszkin S."/>
            <person name="Alain K."/>
        </authorList>
    </citation>
    <scope>NUCLEOTIDE SEQUENCE</scope>
    <source>
        <strain evidence="12">BS-T2-15</strain>
    </source>
</reference>
<dbReference type="Proteomes" id="UP001139353">
    <property type="component" value="Unassembled WGS sequence"/>
</dbReference>
<evidence type="ECO:0000313" key="12">
    <source>
        <dbReference type="EMBL" id="MCK9689057.1"/>
    </source>
</evidence>
<dbReference type="PRINTS" id="PR00786">
    <property type="entry name" value="NEPRILYSIN"/>
</dbReference>
<dbReference type="SUPFAM" id="SSF55486">
    <property type="entry name" value="Metalloproteases ('zincins'), catalytic domain"/>
    <property type="match status" value="1"/>
</dbReference>
<evidence type="ECO:0000259" key="11">
    <source>
        <dbReference type="Pfam" id="PF05649"/>
    </source>
</evidence>
<dbReference type="InterPro" id="IPR042089">
    <property type="entry name" value="Peptidase_M13_dom_2"/>
</dbReference>
<feature type="domain" description="Peptidase M13 N-terminal" evidence="11">
    <location>
        <begin position="58"/>
        <end position="434"/>
    </location>
</feature>
<feature type="region of interest" description="Disordered" evidence="8">
    <location>
        <begin position="32"/>
        <end position="52"/>
    </location>
</feature>
<dbReference type="Pfam" id="PF05649">
    <property type="entry name" value="Peptidase_M13_N"/>
    <property type="match status" value="1"/>
</dbReference>
<evidence type="ECO:0000256" key="2">
    <source>
        <dbReference type="ARBA" id="ARBA00007357"/>
    </source>
</evidence>
<dbReference type="Pfam" id="PF01431">
    <property type="entry name" value="Peptidase_M13"/>
    <property type="match status" value="1"/>
</dbReference>
<dbReference type="Gene3D" id="1.10.1380.10">
    <property type="entry name" value="Neutral endopeptidase , domain2"/>
    <property type="match status" value="1"/>
</dbReference>
<keyword evidence="7" id="KW-0482">Metalloprotease</keyword>
<dbReference type="InterPro" id="IPR008753">
    <property type="entry name" value="Peptidase_M13_N"/>
</dbReference>
<evidence type="ECO:0000256" key="5">
    <source>
        <dbReference type="ARBA" id="ARBA00022801"/>
    </source>
</evidence>
<accession>A0A9X2C299</accession>
<keyword evidence="4" id="KW-0479">Metal-binding</keyword>
<comment type="caution">
    <text evidence="12">The sequence shown here is derived from an EMBL/GenBank/DDBJ whole genome shotgun (WGS) entry which is preliminary data.</text>
</comment>
<sequence>MNPFRPATLVVALSLAFASQVSIGADSAASAAAPVAASPTPGTELGLDKSGMDPAVRPQDDLFLAMNGTWVKKTDIPADKPSWGTFYQLRELSDTRVKDIIEELATQPQPAGTINAKLGDFYKSYMDTAAIDAAGVKPLAPYHAQLAAVKNKKDLVLLMGKWVSFADMPLNLGVSPDAKDPTIYSAGSFQGGLGLGDRDYYLKKDERFAKARAAYVTYLRTLLALDGDKNAVIDANAVMALEMKMAKVQWSQEANRDPVKTYNPLTLKELSAKAPNIDWKAYLEAGDLPSPAFVSISQPDYTWALAKLVKDEPLDVWKAYMRVRMLDGVARELPAGFRDAAYQFHDVAITGVTQDKPRWQRGVATLNNAMGEAIGQVYVSKYFPPAYKARMVELVDNLLKTYSTSIDNLTWMSATTKVEAHAKLAKYGVKIGYPDVWRDYGALEVKAGDPVGNSVRAAEFEYHRQAVRNGKAVDRTEWGMTPQTVNAYYDPQKNEIVFPAAILQPPFFDMKADDAVNYGAIGAVIGHEISHGFDDQGSQFDGDGKLRNWWTPEDRKAFEAITSKLDAQYSAYEPLPNVHLNGKLTMGENIADLSGLQISYKAWKMSLGGKPAPVIDGLTGEQRFYYGFSQVWRAKVREARTLQLVVIDPHSPARFRADGAAINSDGFHDAFGTKPGDKMWKAPADRLRLW</sequence>
<dbReference type="PROSITE" id="PS51885">
    <property type="entry name" value="NEPRILYSIN"/>
    <property type="match status" value="1"/>
</dbReference>
<gene>
    <name evidence="12" type="ORF">LPC04_25360</name>
</gene>
<evidence type="ECO:0000256" key="6">
    <source>
        <dbReference type="ARBA" id="ARBA00022833"/>
    </source>
</evidence>
<dbReference type="AlphaFoldDB" id="A0A9X2C299"/>
<keyword evidence="3" id="KW-0645">Protease</keyword>
<dbReference type="GO" id="GO:0005886">
    <property type="term" value="C:plasma membrane"/>
    <property type="evidence" value="ECO:0007669"/>
    <property type="project" value="TreeGrafter"/>
</dbReference>
<dbReference type="PANTHER" id="PTHR11733:SF167">
    <property type="entry name" value="FI17812P1-RELATED"/>
    <property type="match status" value="1"/>
</dbReference>
<evidence type="ECO:0000256" key="8">
    <source>
        <dbReference type="SAM" id="MobiDB-lite"/>
    </source>
</evidence>
<protein>
    <submittedName>
        <fullName evidence="12">M13 family metallopeptidase</fullName>
    </submittedName>
</protein>
<dbReference type="InterPro" id="IPR024079">
    <property type="entry name" value="MetalloPept_cat_dom_sf"/>
</dbReference>
<feature type="domain" description="Peptidase M13 C-terminal" evidence="10">
    <location>
        <begin position="486"/>
        <end position="686"/>
    </location>
</feature>
<keyword evidence="9" id="KW-0732">Signal</keyword>
<keyword evidence="13" id="KW-1185">Reference proteome</keyword>
<dbReference type="GO" id="GO:0016485">
    <property type="term" value="P:protein processing"/>
    <property type="evidence" value="ECO:0007669"/>
    <property type="project" value="TreeGrafter"/>
</dbReference>
<dbReference type="PANTHER" id="PTHR11733">
    <property type="entry name" value="ZINC METALLOPROTEASE FAMILY M13 NEPRILYSIN-RELATED"/>
    <property type="match status" value="1"/>
</dbReference>